<dbReference type="InterPro" id="IPR032675">
    <property type="entry name" value="LRR_dom_sf"/>
</dbReference>
<comment type="caution">
    <text evidence="1">The sequence shown here is derived from an EMBL/GenBank/DDBJ whole genome shotgun (WGS) entry which is preliminary data.</text>
</comment>
<dbReference type="EMBL" id="LODT01000022">
    <property type="protein sequence ID" value="KYQ94094.1"/>
    <property type="molecule type" value="Genomic_DNA"/>
</dbReference>
<dbReference type="InParanoid" id="A0A151ZJV2"/>
<proteinExistence type="predicted"/>
<gene>
    <name evidence="1" type="ORF">DLAC_04372</name>
</gene>
<dbReference type="Gene3D" id="3.80.10.10">
    <property type="entry name" value="Ribonuclease Inhibitor"/>
    <property type="match status" value="1"/>
</dbReference>
<reference evidence="1 2" key="1">
    <citation type="submission" date="2015-12" db="EMBL/GenBank/DDBJ databases">
        <title>Dictyostelia acquired genes for synthesis and detection of signals that induce cell-type specialization by lateral gene transfer from prokaryotes.</title>
        <authorList>
            <person name="Gloeckner G."/>
            <person name="Schaap P."/>
        </authorList>
    </citation>
    <scope>NUCLEOTIDE SEQUENCE [LARGE SCALE GENOMIC DNA]</scope>
    <source>
        <strain evidence="1 2">TK</strain>
    </source>
</reference>
<organism evidence="1 2">
    <name type="scientific">Tieghemostelium lacteum</name>
    <name type="common">Slime mold</name>
    <name type="synonym">Dictyostelium lacteum</name>
    <dbReference type="NCBI Taxonomy" id="361077"/>
    <lineage>
        <taxon>Eukaryota</taxon>
        <taxon>Amoebozoa</taxon>
        <taxon>Evosea</taxon>
        <taxon>Eumycetozoa</taxon>
        <taxon>Dictyostelia</taxon>
        <taxon>Dictyosteliales</taxon>
        <taxon>Raperosteliaceae</taxon>
        <taxon>Tieghemostelium</taxon>
    </lineage>
</organism>
<accession>A0A151ZJV2</accession>
<keyword evidence="2" id="KW-1185">Reference proteome</keyword>
<dbReference type="Proteomes" id="UP000076078">
    <property type="component" value="Unassembled WGS sequence"/>
</dbReference>
<evidence type="ECO:0000313" key="2">
    <source>
        <dbReference type="Proteomes" id="UP000076078"/>
    </source>
</evidence>
<protein>
    <submittedName>
        <fullName evidence="1">Uncharacterized protein</fullName>
    </submittedName>
</protein>
<evidence type="ECO:0000313" key="1">
    <source>
        <dbReference type="EMBL" id="KYQ94094.1"/>
    </source>
</evidence>
<name>A0A151ZJV2_TIELA</name>
<sequence length="548" mass="64311">MIVLPYYLIKNKIIQLVFNNDLSFNETIRFIERMLSISKEWTSQITLKLEYRLDLSSIGSQYPLKPILDWLDRHSLVYQLVNAKINTTHSHKYLQHQSRIIKGEVGYQYSIDLRSVHLEYPNLKQLLISQTLVPSLEEFQPNVDYSIEITGQARILKTTQLHILFGTDFFTRVGLVSTKIDYDIHQYTCENRNGFNRISHLTLALDQPAMLIIDLIRCSRLLTKLELEIETNRIYSVGYFEVILDTMSSLSTTHLSLDYIYMVLYNAPFSRIITFLNSTTVSTVELKVFKYIHTEDHIPVHSYKIKNTKISSFTFDNITINSNEYSLLQCWEDTNNLKYLKFNSCDDIYSLSDRFKLPKIKEIKLCKYEGVNGSKYISFSTQIVKLMEISINLQVIIVDNLPPKETIQLLSINRQLERLEIYFLDEPEPDSEVVDEDKENLRVELLQNQIFQLLKYHQTLKTVRIQNVPIPINQINVIIDILDTNNTLISLSLPKYLRGYCTTEQLDQFRKLLQHNHTIRYINILDQDTQLISLFDQYLIKSKVPIKF</sequence>
<dbReference type="SUPFAM" id="SSF52047">
    <property type="entry name" value="RNI-like"/>
    <property type="match status" value="1"/>
</dbReference>
<dbReference type="AlphaFoldDB" id="A0A151ZJV2"/>